<proteinExistence type="predicted"/>
<protein>
    <submittedName>
        <fullName evidence="1">Aminoglycoside resistance protein</fullName>
    </submittedName>
</protein>
<sequence length="306" mass="33435">MNDVTQQLVDAKQQERLVRRFGTGAIDWLAGLPARVDELARRWNLTVEESAPHVRTSVVLFCSTADGARGVLKISPDHGLVTSEARLLRMWQDTGRVPEVWEVDGEHSAMLMEAVGPGRTVALQGEVPDMAEISALITDLHSVDVARNDLGELHPLNSRMNFIFDMWERERQSAPAAEIIPPSAVHRGHARARDLADADDGAVPLHGDLHPGNVLLGGKERGLVAVDPRACVGDRAADAVDWALWRADSLEEVERRVAVLSAGIGVPHERLMAWCRACAPLFAIAEANRKRADTAHFAMLMELAAS</sequence>
<evidence type="ECO:0000313" key="2">
    <source>
        <dbReference type="Proteomes" id="UP000031675"/>
    </source>
</evidence>
<keyword evidence="2" id="KW-1185">Reference proteome</keyword>
<accession>A0A0C2JEG1</accession>
<comment type="caution">
    <text evidence="1">The sequence shown here is derived from an EMBL/GenBank/DDBJ whole genome shotgun (WGS) entry which is preliminary data.</text>
</comment>
<dbReference type="OrthoDB" id="3638028at2"/>
<dbReference type="SUPFAM" id="SSF56112">
    <property type="entry name" value="Protein kinase-like (PK-like)"/>
    <property type="match status" value="1"/>
</dbReference>
<reference evidence="2" key="1">
    <citation type="journal article" date="2015" name="Chem. Biol.">
        <title>Structure, bioactivity, and resistance mechanism of streptomonomicin, an unusual lasso Peptide from an understudied halophilic actinomycete.</title>
        <authorList>
            <person name="Metelev M."/>
            <person name="Tietz J.I."/>
            <person name="Melby J.O."/>
            <person name="Blair P.M."/>
            <person name="Zhu L."/>
            <person name="Livnat I."/>
            <person name="Severinov K."/>
            <person name="Mitchell D.A."/>
        </authorList>
    </citation>
    <scope>NUCLEOTIDE SEQUENCE [LARGE SCALE GENOMIC DNA]</scope>
    <source>
        <strain evidence="2">YIM 90003</strain>
    </source>
</reference>
<organism evidence="1 2">
    <name type="scientific">Streptomonospora alba</name>
    <dbReference type="NCBI Taxonomy" id="183763"/>
    <lineage>
        <taxon>Bacteria</taxon>
        <taxon>Bacillati</taxon>
        <taxon>Actinomycetota</taxon>
        <taxon>Actinomycetes</taxon>
        <taxon>Streptosporangiales</taxon>
        <taxon>Nocardiopsidaceae</taxon>
        <taxon>Streptomonospora</taxon>
    </lineage>
</organism>
<dbReference type="GO" id="GO:0016773">
    <property type="term" value="F:phosphotransferase activity, alcohol group as acceptor"/>
    <property type="evidence" value="ECO:0007669"/>
    <property type="project" value="InterPro"/>
</dbReference>
<evidence type="ECO:0000313" key="1">
    <source>
        <dbReference type="EMBL" id="KIH97305.1"/>
    </source>
</evidence>
<dbReference type="Proteomes" id="UP000031675">
    <property type="component" value="Unassembled WGS sequence"/>
</dbReference>
<gene>
    <name evidence="1" type="ORF">LP52_20315</name>
</gene>
<name>A0A0C2JEG1_9ACTN</name>
<dbReference type="InterPro" id="IPR006748">
    <property type="entry name" value="NH2Glyco/OHUrea_AB-resist_kin"/>
</dbReference>
<dbReference type="EMBL" id="JROO01000040">
    <property type="protein sequence ID" value="KIH97305.1"/>
    <property type="molecule type" value="Genomic_DNA"/>
</dbReference>
<dbReference type="InterPro" id="IPR011009">
    <property type="entry name" value="Kinase-like_dom_sf"/>
</dbReference>
<dbReference type="GO" id="GO:0019748">
    <property type="term" value="P:secondary metabolic process"/>
    <property type="evidence" value="ECO:0007669"/>
    <property type="project" value="InterPro"/>
</dbReference>
<dbReference type="Gene3D" id="3.90.1200.10">
    <property type="match status" value="1"/>
</dbReference>
<dbReference type="AlphaFoldDB" id="A0A0C2JEG1"/>
<dbReference type="Pfam" id="PF04655">
    <property type="entry name" value="APH_6_hur"/>
    <property type="match status" value="1"/>
</dbReference>
<dbReference type="STRING" id="183763.LP52_20315"/>
<dbReference type="RefSeq" id="WP_040275901.1">
    <property type="nucleotide sequence ID" value="NZ_JROO01000040.1"/>
</dbReference>